<dbReference type="GO" id="GO:0004386">
    <property type="term" value="F:helicase activity"/>
    <property type="evidence" value="ECO:0007669"/>
    <property type="project" value="UniProtKB-KW"/>
</dbReference>
<dbReference type="Proteomes" id="UP000863257">
    <property type="component" value="Unassembled WGS sequence"/>
</dbReference>
<evidence type="ECO:0000256" key="4">
    <source>
        <dbReference type="ARBA" id="ARBA00022840"/>
    </source>
</evidence>
<evidence type="ECO:0000256" key="3">
    <source>
        <dbReference type="ARBA" id="ARBA00022806"/>
    </source>
</evidence>
<dbReference type="InterPro" id="IPR014001">
    <property type="entry name" value="Helicase_ATP-bd"/>
</dbReference>
<dbReference type="PANTHER" id="PTHR12131:SF1">
    <property type="entry name" value="ATP-DEPENDENT RNA HELICASE SUPV3L1, MITOCHONDRIAL-RELATED"/>
    <property type="match status" value="1"/>
</dbReference>
<reference evidence="7" key="1">
    <citation type="journal article" date="2018" name="Genome Biol.">
        <title>SKESA: strategic k-mer extension for scrupulous assemblies.</title>
        <authorList>
            <person name="Souvorov A."/>
            <person name="Agarwala R."/>
            <person name="Lipman D.J."/>
        </authorList>
    </citation>
    <scope>NUCLEOTIDE SEQUENCE</scope>
    <source>
        <strain evidence="7">BCW_3452</strain>
    </source>
</reference>
<dbReference type="AlphaFoldDB" id="A0A8H9TGC9"/>
<reference evidence="7" key="2">
    <citation type="submission" date="2019-01" db="EMBL/GenBank/DDBJ databases">
        <authorList>
            <consortium name="NCBI Pathogen Detection Project"/>
        </authorList>
    </citation>
    <scope>NUCLEOTIDE SEQUENCE</scope>
    <source>
        <strain evidence="7">BCW_3452</strain>
    </source>
</reference>
<dbReference type="InterPro" id="IPR027417">
    <property type="entry name" value="P-loop_NTPase"/>
</dbReference>
<dbReference type="EMBL" id="DACRBY010000018">
    <property type="protein sequence ID" value="HAS8541045.1"/>
    <property type="molecule type" value="Genomic_DNA"/>
</dbReference>
<organism evidence="7">
    <name type="scientific">Vibrio vulnificus</name>
    <dbReference type="NCBI Taxonomy" id="672"/>
    <lineage>
        <taxon>Bacteria</taxon>
        <taxon>Pseudomonadati</taxon>
        <taxon>Pseudomonadota</taxon>
        <taxon>Gammaproteobacteria</taxon>
        <taxon>Vibrionales</taxon>
        <taxon>Vibrionaceae</taxon>
        <taxon>Vibrio</taxon>
    </lineage>
</organism>
<protein>
    <submittedName>
        <fullName evidence="7">DEAD/DEAH box helicase</fullName>
    </submittedName>
</protein>
<keyword evidence="3 7" id="KW-0347">Helicase</keyword>
<feature type="domain" description="Helicase C-terminal" evidence="6">
    <location>
        <begin position="273"/>
        <end position="458"/>
    </location>
</feature>
<dbReference type="PROSITE" id="PS51192">
    <property type="entry name" value="HELICASE_ATP_BIND_1"/>
    <property type="match status" value="1"/>
</dbReference>
<comment type="caution">
    <text evidence="7">The sequence shown here is derived from an EMBL/GenBank/DDBJ whole genome shotgun (WGS) entry which is preliminary data.</text>
</comment>
<keyword evidence="2" id="KW-0378">Hydrolase</keyword>
<keyword evidence="1" id="KW-0547">Nucleotide-binding</keyword>
<dbReference type="InterPro" id="IPR050699">
    <property type="entry name" value="RNA-DNA_Helicase"/>
</dbReference>
<keyword evidence="4" id="KW-0067">ATP-binding</keyword>
<feature type="domain" description="Helicase ATP-binding" evidence="5">
    <location>
        <begin position="93"/>
        <end position="247"/>
    </location>
</feature>
<accession>A0A8H9TGC9</accession>
<dbReference type="PROSITE" id="PS51194">
    <property type="entry name" value="HELICASE_CTER"/>
    <property type="match status" value="1"/>
</dbReference>
<proteinExistence type="predicted"/>
<dbReference type="InterPro" id="IPR011545">
    <property type="entry name" value="DEAD/DEAH_box_helicase_dom"/>
</dbReference>
<dbReference type="PANTHER" id="PTHR12131">
    <property type="entry name" value="ATP-DEPENDENT RNA AND DNA HELICASE"/>
    <property type="match status" value="1"/>
</dbReference>
<dbReference type="Pfam" id="PF00270">
    <property type="entry name" value="DEAD"/>
    <property type="match status" value="1"/>
</dbReference>
<evidence type="ECO:0000256" key="2">
    <source>
        <dbReference type="ARBA" id="ARBA00022801"/>
    </source>
</evidence>
<dbReference type="InterPro" id="IPR001650">
    <property type="entry name" value="Helicase_C-like"/>
</dbReference>
<dbReference type="SUPFAM" id="SSF52540">
    <property type="entry name" value="P-loop containing nucleoside triphosphate hydrolases"/>
    <property type="match status" value="1"/>
</dbReference>
<evidence type="ECO:0000259" key="5">
    <source>
        <dbReference type="PROSITE" id="PS51192"/>
    </source>
</evidence>
<evidence type="ECO:0000259" key="6">
    <source>
        <dbReference type="PROSITE" id="PS51194"/>
    </source>
</evidence>
<name>A0A8H9TGC9_VIBVL</name>
<dbReference type="Gene3D" id="3.40.50.300">
    <property type="entry name" value="P-loop containing nucleotide triphosphate hydrolases"/>
    <property type="match status" value="2"/>
</dbReference>
<dbReference type="GO" id="GO:0003676">
    <property type="term" value="F:nucleic acid binding"/>
    <property type="evidence" value="ECO:0007669"/>
    <property type="project" value="InterPro"/>
</dbReference>
<dbReference type="GO" id="GO:0016787">
    <property type="term" value="F:hydrolase activity"/>
    <property type="evidence" value="ECO:0007669"/>
    <property type="project" value="UniProtKB-KW"/>
</dbReference>
<evidence type="ECO:0000313" key="7">
    <source>
        <dbReference type="EMBL" id="HAS8541045.1"/>
    </source>
</evidence>
<sequence length="696" mass="80203">MDVFDKCAEINDLIINNNELSARNELIKLLAFLEENEKPYSPLVNNLIRQVGLYPYLKMDTSSWQDRFVYESFKVDVGGKKTLTLHREQSSILKKLINGSHLAVSAPTSFGKSFIIDSFIAIKKPDNIVIIVPTIALTDETRRRLHKKFSNEYKVITTSEVSLSNKNIFVFPQERAIHYVNKLDSIDMLVIDEFYKASADFDKERSPALINAILKLGAKAKQRYFLAPNIKSVNESIFTKGMEFIPVDFNTVYLEKHDLFNQIGKNEDLKSDVLLEILSKTKGKSLIYAGTYSNITNVANLLIDKHQPIERLLLREFELWLTENYDRNWKLTNLIKRGSGIHNGQLHRSLTQIQIRLFEEPEGLTNLISTSSIIEGVNTSAENVIIWKNKNGRYKLNDFTYRNIIGRGGRMFKHFIGKIYILDEPPKSGDTQLTLDLPEELAGDVDLEELKNELTPEQIAYIIAYKQEMDEILGYGKFNELQESGKFESSNSMLLRDIAKELVTNKQTWSGLNYLNSPNVNEWDRLLYLVLKLAPGQWGIQYGNFVGFIKVLSNNWNRTIPQLLDDLDQYDIGVDKFFELERHVTFKLTSILNDINVIQKNIIDQSVDISSFIAKASNAFLPPLVYQLEEYGLPRMLSKKIHEQGIIDLERTDIELHDVFKEFTDMSIENKSKLLLIFTSFDRYIFDYFLEGITID</sequence>
<dbReference type="GO" id="GO:0005524">
    <property type="term" value="F:ATP binding"/>
    <property type="evidence" value="ECO:0007669"/>
    <property type="project" value="UniProtKB-KW"/>
</dbReference>
<gene>
    <name evidence="7" type="ORF">I7730_14795</name>
</gene>
<evidence type="ECO:0000256" key="1">
    <source>
        <dbReference type="ARBA" id="ARBA00022741"/>
    </source>
</evidence>
<dbReference type="SMART" id="SM00487">
    <property type="entry name" value="DEXDc"/>
    <property type="match status" value="1"/>
</dbReference>